<proteinExistence type="predicted"/>
<dbReference type="EMBL" id="LR798287">
    <property type="protein sequence ID" value="CAB5221589.1"/>
    <property type="molecule type" value="Genomic_DNA"/>
</dbReference>
<accession>A0A6J7WU22</accession>
<reference evidence="1" key="1">
    <citation type="submission" date="2020-05" db="EMBL/GenBank/DDBJ databases">
        <authorList>
            <person name="Chiriac C."/>
            <person name="Salcher M."/>
            <person name="Ghai R."/>
            <person name="Kavagutti S V."/>
        </authorList>
    </citation>
    <scope>NUCLEOTIDE SEQUENCE</scope>
</reference>
<gene>
    <name evidence="1" type="ORF">UFOVP245_197</name>
</gene>
<name>A0A6J7WU22_9CAUD</name>
<organism evidence="1">
    <name type="scientific">uncultured Caudovirales phage</name>
    <dbReference type="NCBI Taxonomy" id="2100421"/>
    <lineage>
        <taxon>Viruses</taxon>
        <taxon>Duplodnaviria</taxon>
        <taxon>Heunggongvirae</taxon>
        <taxon>Uroviricota</taxon>
        <taxon>Caudoviricetes</taxon>
        <taxon>Peduoviridae</taxon>
        <taxon>Maltschvirus</taxon>
        <taxon>Maltschvirus maltsch</taxon>
    </lineage>
</organism>
<sequence length="243" mass="27654">MGIDVCGLDFLMRNRKHIEGRKVLELGRQGVHLMEPMGNALVTEKIFRRYDKDTPIYPLCRVSHADQDLYAYLGAESVDSMDISSYEGCTILHDLNNPVPEELHNKYDTIIEAGTIEHIYDTKMVFDNIKKMLKVGGTFLCLTNANNFVNHGFYQFSPELFRTVFSVEAGYLIDSLQLMHVNDDVQGVDVADNSGTRTPIRLNGIEWETYLMMVAIKMTEEVITKNFQQSDYITTWGATYDAG</sequence>
<evidence type="ECO:0000313" key="1">
    <source>
        <dbReference type="EMBL" id="CAB5221589.1"/>
    </source>
</evidence>
<protein>
    <submittedName>
        <fullName evidence="1">Uncharacterized protein</fullName>
    </submittedName>
</protein>
<dbReference type="SUPFAM" id="SSF53335">
    <property type="entry name" value="S-adenosyl-L-methionine-dependent methyltransferases"/>
    <property type="match status" value="1"/>
</dbReference>
<dbReference type="InterPro" id="IPR029063">
    <property type="entry name" value="SAM-dependent_MTases_sf"/>
</dbReference>
<dbReference type="Gene3D" id="3.40.50.150">
    <property type="entry name" value="Vaccinia Virus protein VP39"/>
    <property type="match status" value="1"/>
</dbReference>